<feature type="domain" description="DUF2126" evidence="1">
    <location>
        <begin position="192"/>
        <end position="632"/>
    </location>
</feature>
<dbReference type="EMBL" id="BDCO01000002">
    <property type="protein sequence ID" value="GAT33806.1"/>
    <property type="molecule type" value="Genomic_DNA"/>
</dbReference>
<gene>
    <name evidence="2" type="ORF">TSACC_22224</name>
</gene>
<reference evidence="3" key="1">
    <citation type="journal article" date="2017" name="Genome Announc.">
        <title>Draft Genome Sequence of Terrimicrobium sacchariphilum NM-5T, a Facultative Anaerobic Soil Bacterium of the Class Spartobacteria.</title>
        <authorList>
            <person name="Qiu Y.L."/>
            <person name="Tourlousse D.M."/>
            <person name="Matsuura N."/>
            <person name="Ohashi A."/>
            <person name="Sekiguchi Y."/>
        </authorList>
    </citation>
    <scope>NUCLEOTIDE SEQUENCE [LARGE SCALE GENOMIC DNA]</scope>
    <source>
        <strain evidence="3">NM-5</strain>
    </source>
</reference>
<evidence type="ECO:0000313" key="3">
    <source>
        <dbReference type="Proteomes" id="UP000076023"/>
    </source>
</evidence>
<dbReference type="InterPro" id="IPR018667">
    <property type="entry name" value="DUF2126"/>
</dbReference>
<dbReference type="OrthoDB" id="9804872at2"/>
<dbReference type="InterPro" id="IPR014746">
    <property type="entry name" value="Gln_synth/guanido_kin_cat_dom"/>
</dbReference>
<dbReference type="Proteomes" id="UP000076023">
    <property type="component" value="Unassembled WGS sequence"/>
</dbReference>
<evidence type="ECO:0000259" key="1">
    <source>
        <dbReference type="Pfam" id="PF09899"/>
    </source>
</evidence>
<organism evidence="2 3">
    <name type="scientific">Terrimicrobium sacchariphilum</name>
    <dbReference type="NCBI Taxonomy" id="690879"/>
    <lineage>
        <taxon>Bacteria</taxon>
        <taxon>Pseudomonadati</taxon>
        <taxon>Verrucomicrobiota</taxon>
        <taxon>Terrimicrobiia</taxon>
        <taxon>Terrimicrobiales</taxon>
        <taxon>Terrimicrobiaceae</taxon>
        <taxon>Terrimicrobium</taxon>
    </lineage>
</organism>
<dbReference type="GO" id="GO:0003824">
    <property type="term" value="F:catalytic activity"/>
    <property type="evidence" value="ECO:0007669"/>
    <property type="project" value="InterPro"/>
</dbReference>
<keyword evidence="3" id="KW-1185">Reference proteome</keyword>
<dbReference type="SUPFAM" id="SSF55931">
    <property type="entry name" value="Glutamine synthetase/guanido kinase"/>
    <property type="match status" value="1"/>
</dbReference>
<dbReference type="RefSeq" id="WP_075079496.1">
    <property type="nucleotide sequence ID" value="NZ_BDCO01000002.1"/>
</dbReference>
<proteinExistence type="predicted"/>
<name>A0A146GB80_TERSA</name>
<comment type="caution">
    <text evidence="2">The sequence shown here is derived from an EMBL/GenBank/DDBJ whole genome shotgun (WGS) entry which is preliminary data.</text>
</comment>
<evidence type="ECO:0000313" key="2">
    <source>
        <dbReference type="EMBL" id="GAT33806.1"/>
    </source>
</evidence>
<dbReference type="STRING" id="690879.TSACC_22224"/>
<dbReference type="InParanoid" id="A0A146GB80"/>
<accession>A0A146GB80</accession>
<sequence>MISPWMNEAAARAEKTLADHGIRFTIGGEPTFIPNDPQGPEWSYSAVGPTKLSYAKRFADELMKDRCAGAARFYCPGKLYPGETNPRWVVRLISNRDGSPVFSLPKRGKALTPSSLQDFADALAKELGVPSHWIGFTDPNGSGIEVLVMPLDHDGSIWRSARWPLPKGDRKLSTAEGPAGLRLPLHLMPEGLPRRVLCIDRQGGTISIFVPPLLQNAFLNLLGATERAAKSRGVADLEFHGYTPQDEEGKWSVLGLAADPGVLEINLPPCESWQAYAEWMEELFASGHRAGMRTWKESPWDHPQGSGGGNHLLWGGPSLEDHPFFTRPLWLANVLRYWQHHPSLAYLFTGCYVGASSQAPRPDESARDLYDIDMAYTFIETLSEGDHRSLINETLRHIQIDVTGNSHRSEISLDKFWNTAFPSGMLGLIEFRAIEALPKPEWSSAVALLWSCLASHLLENPPKRSLKRFSTKLHDEYFLPRRLWDDLEEIFADLEKAGYTLDRETYRAIWDWRFPVLLEWKSGRASLTVRKALESWPLLSETPVEGGSTSRFVDTSMQRLEFLTSPGFSSQYDIYVAGRPLPLAAQPDETSLAGLRYRRTNLYPSLHPGIPTQLPLAVTIVNRKNGRAVAEFVMGVDEIDFTPLDKPGLTALGGKPCRGGRRGDLTCDLRLA</sequence>
<dbReference type="AlphaFoldDB" id="A0A146GB80"/>
<feature type="domain" description="DUF2126" evidence="1">
    <location>
        <begin position="7"/>
        <end position="134"/>
    </location>
</feature>
<dbReference type="Pfam" id="PF09899">
    <property type="entry name" value="DUF2126"/>
    <property type="match status" value="2"/>
</dbReference>
<protein>
    <recommendedName>
        <fullName evidence="1">DUF2126 domain-containing protein</fullName>
    </recommendedName>
</protein>